<evidence type="ECO:0000313" key="2">
    <source>
        <dbReference type="EMBL" id="QEK65056.1"/>
    </source>
</evidence>
<evidence type="ECO:0000313" key="3">
    <source>
        <dbReference type="Proteomes" id="UP000325032"/>
    </source>
</evidence>
<proteinExistence type="predicted"/>
<dbReference type="Proteomes" id="UP000325032">
    <property type="component" value="Chromosome"/>
</dbReference>
<accession>A0A5C0WL78</accession>
<protein>
    <recommendedName>
        <fullName evidence="4">Spore coat protein</fullName>
    </recommendedName>
</protein>
<feature type="compositionally biased region" description="Pro residues" evidence="1">
    <location>
        <begin position="77"/>
        <end position="98"/>
    </location>
</feature>
<keyword evidence="3" id="KW-1185">Reference proteome</keyword>
<gene>
    <name evidence="2" type="ORF">FX981_03326</name>
</gene>
<dbReference type="RefSeq" id="WP_024422769.1">
    <property type="nucleotide sequence ID" value="NZ_AUYP01000070.1"/>
</dbReference>
<dbReference type="GeneID" id="61770073"/>
<dbReference type="InterPro" id="IPR025555">
    <property type="entry name" value="YppG"/>
</dbReference>
<organism evidence="2 3">
    <name type="scientific">Bacillus safensis</name>
    <dbReference type="NCBI Taxonomy" id="561879"/>
    <lineage>
        <taxon>Bacteria</taxon>
        <taxon>Bacillati</taxon>
        <taxon>Bacillota</taxon>
        <taxon>Bacilli</taxon>
        <taxon>Bacillales</taxon>
        <taxon>Bacillaceae</taxon>
        <taxon>Bacillus</taxon>
    </lineage>
</organism>
<evidence type="ECO:0000256" key="1">
    <source>
        <dbReference type="SAM" id="MobiDB-lite"/>
    </source>
</evidence>
<dbReference type="EMBL" id="CP043404">
    <property type="protein sequence ID" value="QEK65056.1"/>
    <property type="molecule type" value="Genomic_DNA"/>
</dbReference>
<evidence type="ECO:0008006" key="4">
    <source>
        <dbReference type="Google" id="ProtNLM"/>
    </source>
</evidence>
<feature type="compositionally biased region" description="Polar residues" evidence="1">
    <location>
        <begin position="1"/>
        <end position="16"/>
    </location>
</feature>
<feature type="region of interest" description="Disordered" evidence="1">
    <location>
        <begin position="1"/>
        <end position="106"/>
    </location>
</feature>
<dbReference type="Pfam" id="PF14179">
    <property type="entry name" value="YppG"/>
    <property type="match status" value="1"/>
</dbReference>
<sequence length="153" mass="17542">MFPYSNQQPYEFNQFKQRPFPYPEMQQQPPQPPDYFMPPYQGGGGMNQAPSTVYQPPYGYQENVPLMQPPEAMNPPQMQPPPGMMPMQPPMNPYPLPRPQKQQPSQFKSVLSQFKKTNGQYDFNKMFDTAGQMMSTMNQVGSLAKGFTSIFKA</sequence>
<name>A0A5C0WL78_BACIA</name>
<dbReference type="AlphaFoldDB" id="A0A5C0WL78"/>
<reference evidence="2 3" key="1">
    <citation type="journal article" date="2018" name="Plant Biotechnol. Rep.">
        <title>Diversity and antifungal activity of endophytic bacteria associated with Panax ginseng seedlings.</title>
        <authorList>
            <person name="Park J.M."/>
            <person name="Hong C.E."/>
            <person name="Jo S.H."/>
        </authorList>
    </citation>
    <scope>NUCLEOTIDE SEQUENCE [LARGE SCALE GENOMIC DNA]</scope>
    <source>
        <strain evidence="2 3">PgKB20</strain>
    </source>
</reference>